<organism evidence="8 9">
    <name type="scientific">Nocardioides marinus</name>
    <dbReference type="NCBI Taxonomy" id="374514"/>
    <lineage>
        <taxon>Bacteria</taxon>
        <taxon>Bacillati</taxon>
        <taxon>Actinomycetota</taxon>
        <taxon>Actinomycetes</taxon>
        <taxon>Propionibacteriales</taxon>
        <taxon>Nocardioidaceae</taxon>
        <taxon>Nocardioides</taxon>
    </lineage>
</organism>
<dbReference type="GO" id="GO:0005886">
    <property type="term" value="C:plasma membrane"/>
    <property type="evidence" value="ECO:0007669"/>
    <property type="project" value="UniProtKB-SubCell"/>
</dbReference>
<dbReference type="RefSeq" id="WP_179532353.1">
    <property type="nucleotide sequence ID" value="NZ_BAAAPP010000017.1"/>
</dbReference>
<dbReference type="AlphaFoldDB" id="A0A7Z0C3B9"/>
<name>A0A7Z0C3B9_9ACTN</name>
<dbReference type="PANTHER" id="PTHR40077:SF1">
    <property type="entry name" value="MEMBRANE PROTEIN"/>
    <property type="match status" value="1"/>
</dbReference>
<reference evidence="8 9" key="1">
    <citation type="submission" date="2020-07" db="EMBL/GenBank/DDBJ databases">
        <title>Sequencing the genomes of 1000 actinobacteria strains.</title>
        <authorList>
            <person name="Klenk H.-P."/>
        </authorList>
    </citation>
    <scope>NUCLEOTIDE SEQUENCE [LARGE SCALE GENOMIC DNA]</scope>
    <source>
        <strain evidence="8 9">DSM 18248</strain>
    </source>
</reference>
<evidence type="ECO:0000256" key="4">
    <source>
        <dbReference type="ARBA" id="ARBA00022989"/>
    </source>
</evidence>
<comment type="caution">
    <text evidence="8">The sequence shown here is derived from an EMBL/GenBank/DDBJ whole genome shotgun (WGS) entry which is preliminary data.</text>
</comment>
<evidence type="ECO:0000313" key="9">
    <source>
        <dbReference type="Proteomes" id="UP000537326"/>
    </source>
</evidence>
<evidence type="ECO:0000256" key="3">
    <source>
        <dbReference type="ARBA" id="ARBA00022692"/>
    </source>
</evidence>
<feature type="domain" description="DUF3817" evidence="7">
    <location>
        <begin position="7"/>
        <end position="92"/>
    </location>
</feature>
<keyword evidence="5 6" id="KW-0472">Membrane</keyword>
<feature type="transmembrane region" description="Helical" evidence="6">
    <location>
        <begin position="36"/>
        <end position="61"/>
    </location>
</feature>
<keyword evidence="2" id="KW-1003">Cell membrane</keyword>
<keyword evidence="9" id="KW-1185">Reference proteome</keyword>
<keyword evidence="4 6" id="KW-1133">Transmembrane helix</keyword>
<dbReference type="EMBL" id="JACBZI010000001">
    <property type="protein sequence ID" value="NYI11695.1"/>
    <property type="molecule type" value="Genomic_DNA"/>
</dbReference>
<sequence>MSPALLFGRVAVAEAITWALLLTGMFLKYVTETTELGVSVFGMLHGVVFVAYGVVTLVVAVDQRWRPGRTLAALACAVPPFATVPFDRWVERRHPLADAWRLRTTDPTGPLERVVAWLVRSPTQGLAAGLVAVAALTGLALLVGPPTS</sequence>
<evidence type="ECO:0000256" key="2">
    <source>
        <dbReference type="ARBA" id="ARBA00022475"/>
    </source>
</evidence>
<dbReference type="PANTHER" id="PTHR40077">
    <property type="entry name" value="MEMBRANE PROTEIN-RELATED"/>
    <property type="match status" value="1"/>
</dbReference>
<accession>A0A7Z0C3B9</accession>
<evidence type="ECO:0000256" key="6">
    <source>
        <dbReference type="SAM" id="Phobius"/>
    </source>
</evidence>
<dbReference type="InterPro" id="IPR023845">
    <property type="entry name" value="DUF3817_TM"/>
</dbReference>
<protein>
    <submittedName>
        <fullName evidence="8">Integral membrane protein</fullName>
    </submittedName>
</protein>
<feature type="transmembrane region" description="Helical" evidence="6">
    <location>
        <begin position="126"/>
        <end position="144"/>
    </location>
</feature>
<evidence type="ECO:0000313" key="8">
    <source>
        <dbReference type="EMBL" id="NYI11695.1"/>
    </source>
</evidence>
<gene>
    <name evidence="8" type="ORF">BKA05_003210</name>
</gene>
<evidence type="ECO:0000256" key="1">
    <source>
        <dbReference type="ARBA" id="ARBA00004651"/>
    </source>
</evidence>
<dbReference type="Proteomes" id="UP000537326">
    <property type="component" value="Unassembled WGS sequence"/>
</dbReference>
<keyword evidence="3 6" id="KW-0812">Transmembrane</keyword>
<dbReference type="NCBIfam" id="TIGR03954">
    <property type="entry name" value="integ_memb_HG"/>
    <property type="match status" value="1"/>
</dbReference>
<evidence type="ECO:0000259" key="7">
    <source>
        <dbReference type="Pfam" id="PF12823"/>
    </source>
</evidence>
<evidence type="ECO:0000256" key="5">
    <source>
        <dbReference type="ARBA" id="ARBA00023136"/>
    </source>
</evidence>
<proteinExistence type="predicted"/>
<comment type="subcellular location">
    <subcellularLocation>
        <location evidence="1">Cell membrane</location>
        <topology evidence="1">Multi-pass membrane protein</topology>
    </subcellularLocation>
</comment>
<dbReference type="Pfam" id="PF12823">
    <property type="entry name" value="DUF3817"/>
    <property type="match status" value="1"/>
</dbReference>
<feature type="transmembrane region" description="Helical" evidence="6">
    <location>
        <begin position="12"/>
        <end position="30"/>
    </location>
</feature>